<dbReference type="EMBL" id="CM016762">
    <property type="protein sequence ID" value="TMS33489.1"/>
    <property type="molecule type" value="Genomic_DNA"/>
</dbReference>
<reference evidence="2 3" key="1">
    <citation type="journal article" date="2015" name="Genome Biol.">
        <title>Comparative genomics of Steinernema reveals deeply conserved gene regulatory networks.</title>
        <authorList>
            <person name="Dillman A.R."/>
            <person name="Macchietto M."/>
            <person name="Porter C.F."/>
            <person name="Rogers A."/>
            <person name="Williams B."/>
            <person name="Antoshechkin I."/>
            <person name="Lee M.M."/>
            <person name="Goodwin Z."/>
            <person name="Lu X."/>
            <person name="Lewis E.E."/>
            <person name="Goodrich-Blair H."/>
            <person name="Stock S.P."/>
            <person name="Adams B.J."/>
            <person name="Sternberg P.W."/>
            <person name="Mortazavi A."/>
        </authorList>
    </citation>
    <scope>NUCLEOTIDE SEQUENCE [LARGE SCALE GENOMIC DNA]</scope>
    <source>
        <strain evidence="2 3">ALL</strain>
    </source>
</reference>
<organism evidence="2 3">
    <name type="scientific">Steinernema carpocapsae</name>
    <name type="common">Entomopathogenic nematode</name>
    <dbReference type="NCBI Taxonomy" id="34508"/>
    <lineage>
        <taxon>Eukaryota</taxon>
        <taxon>Metazoa</taxon>
        <taxon>Ecdysozoa</taxon>
        <taxon>Nematoda</taxon>
        <taxon>Chromadorea</taxon>
        <taxon>Rhabditida</taxon>
        <taxon>Tylenchina</taxon>
        <taxon>Panagrolaimomorpha</taxon>
        <taxon>Strongyloidoidea</taxon>
        <taxon>Steinernematidae</taxon>
        <taxon>Steinernema</taxon>
    </lineage>
</organism>
<comment type="caution">
    <text evidence="2">The sequence shown here is derived from an EMBL/GenBank/DDBJ whole genome shotgun (WGS) entry which is preliminary data.</text>
</comment>
<feature type="region of interest" description="Disordered" evidence="1">
    <location>
        <begin position="85"/>
        <end position="104"/>
    </location>
</feature>
<keyword evidence="3" id="KW-1185">Reference proteome</keyword>
<dbReference type="EMBL" id="AZBU02000001">
    <property type="protein sequence ID" value="TMS33489.1"/>
    <property type="molecule type" value="Genomic_DNA"/>
</dbReference>
<reference evidence="2 3" key="2">
    <citation type="journal article" date="2019" name="G3 (Bethesda)">
        <title>Hybrid Assembly of the Genome of the Entomopathogenic Nematode Steinernema carpocapsae Identifies the X-Chromosome.</title>
        <authorList>
            <person name="Serra L."/>
            <person name="Macchietto M."/>
            <person name="Macias-Munoz A."/>
            <person name="McGill C.J."/>
            <person name="Rodriguez I.M."/>
            <person name="Rodriguez B."/>
            <person name="Murad R."/>
            <person name="Mortazavi A."/>
        </authorList>
    </citation>
    <scope>NUCLEOTIDE SEQUENCE [LARGE SCALE GENOMIC DNA]</scope>
    <source>
        <strain evidence="2 3">ALL</strain>
    </source>
</reference>
<name>A0A4U8ULN7_STECR</name>
<gene>
    <name evidence="2" type="ORF">L596_001223</name>
</gene>
<evidence type="ECO:0000313" key="2">
    <source>
        <dbReference type="EMBL" id="TMS33489.1"/>
    </source>
</evidence>
<dbReference type="Proteomes" id="UP000298663">
    <property type="component" value="Chromosome X"/>
</dbReference>
<feature type="compositionally biased region" description="Basic and acidic residues" evidence="1">
    <location>
        <begin position="95"/>
        <end position="104"/>
    </location>
</feature>
<dbReference type="AlphaFoldDB" id="A0A4U8ULN7"/>
<proteinExistence type="predicted"/>
<evidence type="ECO:0000256" key="1">
    <source>
        <dbReference type="SAM" id="MobiDB-lite"/>
    </source>
</evidence>
<protein>
    <submittedName>
        <fullName evidence="2">Uncharacterized protein</fullName>
    </submittedName>
</protein>
<evidence type="ECO:0000313" key="3">
    <source>
        <dbReference type="Proteomes" id="UP000298663"/>
    </source>
</evidence>
<accession>A0A4U8ULN7</accession>
<sequence>MHDWTLKDICCPPWVFALPATPPPTTPPGLPFVWAQRGRPTDHRRVFHAFRKKHTRRSFKVIVCSRRDAIRLRFPYSWSDGAVKNDVGAVTDGQTEGRTEEGLV</sequence>